<dbReference type="KEGG" id="spii:G7077_07980"/>
<evidence type="ECO:0000313" key="3">
    <source>
        <dbReference type="EMBL" id="QIK78841.1"/>
    </source>
</evidence>
<gene>
    <name evidence="3" type="ORF">G7077_07980</name>
</gene>
<accession>A0A6G7YQ29</accession>
<reference evidence="3 4" key="1">
    <citation type="submission" date="2020-03" db="EMBL/GenBank/DDBJ databases">
        <title>Sphingomonas sp. nov., isolated from fish.</title>
        <authorList>
            <person name="Hyun D.-W."/>
            <person name="Bae J.-W."/>
        </authorList>
    </citation>
    <scope>NUCLEOTIDE SEQUENCE [LARGE SCALE GENOMIC DNA]</scope>
    <source>
        <strain evidence="3 4">HDW15B</strain>
    </source>
</reference>
<evidence type="ECO:0000313" key="4">
    <source>
        <dbReference type="Proteomes" id="UP000503222"/>
    </source>
</evidence>
<dbReference type="Proteomes" id="UP000503222">
    <property type="component" value="Chromosome"/>
</dbReference>
<proteinExistence type="predicted"/>
<evidence type="ECO:0000256" key="1">
    <source>
        <dbReference type="SAM" id="MobiDB-lite"/>
    </source>
</evidence>
<feature type="signal peptide" evidence="2">
    <location>
        <begin position="1"/>
        <end position="22"/>
    </location>
</feature>
<keyword evidence="2" id="KW-0732">Signal</keyword>
<feature type="chain" id="PRO_5026351106" evidence="2">
    <location>
        <begin position="23"/>
        <end position="407"/>
    </location>
</feature>
<sequence length="407" mass="41821">MYKAYWAAGAASLAVLAGAAYAAAPAKAPAPIANYWMDVATTSGFGAGMGGGGRPSMGAIMGMMRGGSSVMHSLELRLASKQKAAGTPDAQHFVPPSLQMGPTLPLVTPVIERTAGTPHTETPGTYEKPKGRMLIYWGCGEHVSAGQPTVIDFAKLASGQIPKEYQSLARMGAMMGRSATPPQVGQSAGYGEWPNKRDSRPVPAAGSLLGAHRIEGNYSPPISFTVGAGQDFMPALGLREAGALPSGAQTLSWQAAPQATGYALSMFGSGQNGDVIIWTSAKGAAMSPNFDYLSPAEVKRQVTAGAVLAPSVTQCVLPAEVATASPTGMVMGIGYGPEVFFAEAPKAPKWSTRLRYKSTATLMRGMGAMMGGDEGGNPRGQAPGQPAKKKRRGLGGLGGVLGNLPIP</sequence>
<feature type="region of interest" description="Disordered" evidence="1">
    <location>
        <begin position="370"/>
        <end position="398"/>
    </location>
</feature>
<evidence type="ECO:0000256" key="2">
    <source>
        <dbReference type="SAM" id="SignalP"/>
    </source>
</evidence>
<dbReference type="EMBL" id="CP049869">
    <property type="protein sequence ID" value="QIK78841.1"/>
    <property type="molecule type" value="Genomic_DNA"/>
</dbReference>
<dbReference type="AlphaFoldDB" id="A0A6G7YQ29"/>
<dbReference type="RefSeq" id="WP_166411232.1">
    <property type="nucleotide sequence ID" value="NZ_CP049869.1"/>
</dbReference>
<keyword evidence="4" id="KW-1185">Reference proteome</keyword>
<feature type="region of interest" description="Disordered" evidence="1">
    <location>
        <begin position="178"/>
        <end position="199"/>
    </location>
</feature>
<organism evidence="3 4">
    <name type="scientific">Sphingomonas piscis</name>
    <dbReference type="NCBI Taxonomy" id="2714943"/>
    <lineage>
        <taxon>Bacteria</taxon>
        <taxon>Pseudomonadati</taxon>
        <taxon>Pseudomonadota</taxon>
        <taxon>Alphaproteobacteria</taxon>
        <taxon>Sphingomonadales</taxon>
        <taxon>Sphingomonadaceae</taxon>
        <taxon>Sphingomonas</taxon>
    </lineage>
</organism>
<protein>
    <submittedName>
        <fullName evidence="3">Uncharacterized protein</fullName>
    </submittedName>
</protein>
<name>A0A6G7YQ29_9SPHN</name>